<evidence type="ECO:0000313" key="1">
    <source>
        <dbReference type="EMBL" id="KAI3706635.1"/>
    </source>
</evidence>
<name>A0ACB9AAK1_ARCLA</name>
<comment type="caution">
    <text evidence="1">The sequence shown here is derived from an EMBL/GenBank/DDBJ whole genome shotgun (WGS) entry which is preliminary data.</text>
</comment>
<protein>
    <submittedName>
        <fullName evidence="1">Uncharacterized protein</fullName>
    </submittedName>
</protein>
<dbReference type="Proteomes" id="UP001055879">
    <property type="component" value="Linkage Group LG08"/>
</dbReference>
<reference evidence="1 2" key="2">
    <citation type="journal article" date="2022" name="Mol. Ecol. Resour.">
        <title>The genomes of chicory, endive, great burdock and yacon provide insights into Asteraceae paleo-polyploidization history and plant inulin production.</title>
        <authorList>
            <person name="Fan W."/>
            <person name="Wang S."/>
            <person name="Wang H."/>
            <person name="Wang A."/>
            <person name="Jiang F."/>
            <person name="Liu H."/>
            <person name="Zhao H."/>
            <person name="Xu D."/>
            <person name="Zhang Y."/>
        </authorList>
    </citation>
    <scope>NUCLEOTIDE SEQUENCE [LARGE SCALE GENOMIC DNA]</scope>
    <source>
        <strain evidence="2">cv. Niubang</strain>
    </source>
</reference>
<proteinExistence type="predicted"/>
<gene>
    <name evidence="1" type="ORF">L6452_24512</name>
</gene>
<sequence>MLFSSRLESSTGSASPSSSQDLSAPALWSIVLSRFLSSAPARRSLIQFSPFLSSISVFSLGFLLSFSFPHSIIVVAGWRASMERSFIPAATCGGCGSDGVVVDGGSGGDEWDDDGED</sequence>
<reference evidence="2" key="1">
    <citation type="journal article" date="2022" name="Mol. Ecol. Resour.">
        <title>The genomes of chicory, endive, great burdock and yacon provide insights into Asteraceae palaeo-polyploidization history and plant inulin production.</title>
        <authorList>
            <person name="Fan W."/>
            <person name="Wang S."/>
            <person name="Wang H."/>
            <person name="Wang A."/>
            <person name="Jiang F."/>
            <person name="Liu H."/>
            <person name="Zhao H."/>
            <person name="Xu D."/>
            <person name="Zhang Y."/>
        </authorList>
    </citation>
    <scope>NUCLEOTIDE SEQUENCE [LARGE SCALE GENOMIC DNA]</scope>
    <source>
        <strain evidence="2">cv. Niubang</strain>
    </source>
</reference>
<dbReference type="EMBL" id="CM042054">
    <property type="protein sequence ID" value="KAI3706635.1"/>
    <property type="molecule type" value="Genomic_DNA"/>
</dbReference>
<accession>A0ACB9AAK1</accession>
<keyword evidence="2" id="KW-1185">Reference proteome</keyword>
<evidence type="ECO:0000313" key="2">
    <source>
        <dbReference type="Proteomes" id="UP001055879"/>
    </source>
</evidence>
<organism evidence="1 2">
    <name type="scientific">Arctium lappa</name>
    <name type="common">Greater burdock</name>
    <name type="synonym">Lappa major</name>
    <dbReference type="NCBI Taxonomy" id="4217"/>
    <lineage>
        <taxon>Eukaryota</taxon>
        <taxon>Viridiplantae</taxon>
        <taxon>Streptophyta</taxon>
        <taxon>Embryophyta</taxon>
        <taxon>Tracheophyta</taxon>
        <taxon>Spermatophyta</taxon>
        <taxon>Magnoliopsida</taxon>
        <taxon>eudicotyledons</taxon>
        <taxon>Gunneridae</taxon>
        <taxon>Pentapetalae</taxon>
        <taxon>asterids</taxon>
        <taxon>campanulids</taxon>
        <taxon>Asterales</taxon>
        <taxon>Asteraceae</taxon>
        <taxon>Carduoideae</taxon>
        <taxon>Cardueae</taxon>
        <taxon>Arctiinae</taxon>
        <taxon>Arctium</taxon>
    </lineage>
</organism>